<evidence type="ECO:0000256" key="1">
    <source>
        <dbReference type="HAMAP-Rule" id="MF_00302"/>
    </source>
</evidence>
<dbReference type="InterPro" id="IPR003769">
    <property type="entry name" value="ClpS_core"/>
</dbReference>
<dbReference type="InterPro" id="IPR014719">
    <property type="entry name" value="Ribosomal_bL12_C/ClpS-like"/>
</dbReference>
<dbReference type="HAMAP" id="MF_00302">
    <property type="entry name" value="ClpS"/>
    <property type="match status" value="1"/>
</dbReference>
<comment type="subunit">
    <text evidence="1">Binds to the N-terminal domain of the chaperone ClpA.</text>
</comment>
<reference evidence="4" key="1">
    <citation type="journal article" date="2014" name="Int. J. Syst. Evol. Microbiol.">
        <title>Complete genome sequence of Corynebacterium casei LMG S-19264T (=DSM 44701T), isolated from a smear-ripened cheese.</title>
        <authorList>
            <consortium name="US DOE Joint Genome Institute (JGI-PGF)"/>
            <person name="Walter F."/>
            <person name="Albersmeier A."/>
            <person name="Kalinowski J."/>
            <person name="Ruckert C."/>
        </authorList>
    </citation>
    <scope>NUCLEOTIDE SEQUENCE</scope>
    <source>
        <strain evidence="4">CGMCC 1.15519</strain>
    </source>
</reference>
<dbReference type="Gene3D" id="3.30.1390.10">
    <property type="match status" value="1"/>
</dbReference>
<dbReference type="PANTHER" id="PTHR33473:SF19">
    <property type="entry name" value="ATP-DEPENDENT CLP PROTEASE ADAPTER PROTEIN CLPS"/>
    <property type="match status" value="1"/>
</dbReference>
<proteinExistence type="inferred from homology"/>
<dbReference type="AlphaFoldDB" id="A0A916ZSN4"/>
<sequence>MILMPTASDGDRDSDTPGGNNGTGVGVATKTKPKTAKPALYKVLMLNDDYTPMEFVVLTLQRFFKMTIEDATRVMLAVHQRGVGVCGIFTYEVAETKVNQVIDFAREHQHPLQCTMEKD</sequence>
<comment type="function">
    <text evidence="1">Involved in the modulation of the specificity of the ClpAP-mediated ATP-dependent protein degradation.</text>
</comment>
<dbReference type="Pfam" id="PF02617">
    <property type="entry name" value="ClpS"/>
    <property type="match status" value="1"/>
</dbReference>
<evidence type="ECO:0000313" key="5">
    <source>
        <dbReference type="Proteomes" id="UP000635071"/>
    </source>
</evidence>
<dbReference type="Proteomes" id="UP000635071">
    <property type="component" value="Unassembled WGS sequence"/>
</dbReference>
<dbReference type="NCBIfam" id="NF000672">
    <property type="entry name" value="PRK00033.1-5"/>
    <property type="match status" value="1"/>
</dbReference>
<reference evidence="4" key="2">
    <citation type="submission" date="2020-09" db="EMBL/GenBank/DDBJ databases">
        <authorList>
            <person name="Sun Q."/>
            <person name="Zhou Y."/>
        </authorList>
    </citation>
    <scope>NUCLEOTIDE SEQUENCE</scope>
    <source>
        <strain evidence="4">CGMCC 1.15519</strain>
    </source>
</reference>
<dbReference type="GO" id="GO:0030163">
    <property type="term" value="P:protein catabolic process"/>
    <property type="evidence" value="ECO:0007669"/>
    <property type="project" value="InterPro"/>
</dbReference>
<dbReference type="NCBIfam" id="NF000669">
    <property type="entry name" value="PRK00033.1-2"/>
    <property type="match status" value="1"/>
</dbReference>
<evidence type="ECO:0000259" key="3">
    <source>
        <dbReference type="Pfam" id="PF02617"/>
    </source>
</evidence>
<keyword evidence="5" id="KW-1185">Reference proteome</keyword>
<evidence type="ECO:0000256" key="2">
    <source>
        <dbReference type="SAM" id="MobiDB-lite"/>
    </source>
</evidence>
<dbReference type="GO" id="GO:0006508">
    <property type="term" value="P:proteolysis"/>
    <property type="evidence" value="ECO:0007669"/>
    <property type="project" value="UniProtKB-UniRule"/>
</dbReference>
<accession>A0A916ZSN4</accession>
<dbReference type="FunFam" id="3.30.1390.10:FF:000002">
    <property type="entry name" value="ATP-dependent Clp protease adapter protein ClpS"/>
    <property type="match status" value="1"/>
</dbReference>
<dbReference type="PANTHER" id="PTHR33473">
    <property type="entry name" value="ATP-DEPENDENT CLP PROTEASE ADAPTER PROTEIN CLPS1, CHLOROPLASTIC"/>
    <property type="match status" value="1"/>
</dbReference>
<organism evidence="4 5">
    <name type="scientific">Sandarakinorhabdus glacialis</name>
    <dbReference type="NCBI Taxonomy" id="1614636"/>
    <lineage>
        <taxon>Bacteria</taxon>
        <taxon>Pseudomonadati</taxon>
        <taxon>Pseudomonadota</taxon>
        <taxon>Alphaproteobacteria</taxon>
        <taxon>Sphingomonadales</taxon>
        <taxon>Sphingosinicellaceae</taxon>
        <taxon>Sandarakinorhabdus</taxon>
    </lineage>
</organism>
<dbReference type="EMBL" id="BMJM01000005">
    <property type="protein sequence ID" value="GGE12116.1"/>
    <property type="molecule type" value="Genomic_DNA"/>
</dbReference>
<feature type="domain" description="Adaptor protein ClpS core" evidence="3">
    <location>
        <begin position="37"/>
        <end position="115"/>
    </location>
</feature>
<comment type="similarity">
    <text evidence="1">Belongs to the ClpS family.</text>
</comment>
<evidence type="ECO:0000313" key="4">
    <source>
        <dbReference type="EMBL" id="GGE12116.1"/>
    </source>
</evidence>
<protein>
    <recommendedName>
        <fullName evidence="1">ATP-dependent Clp protease adapter protein ClpS</fullName>
    </recommendedName>
</protein>
<dbReference type="InterPro" id="IPR022935">
    <property type="entry name" value="ClpS"/>
</dbReference>
<feature type="region of interest" description="Disordered" evidence="2">
    <location>
        <begin position="1"/>
        <end position="30"/>
    </location>
</feature>
<dbReference type="SUPFAM" id="SSF54736">
    <property type="entry name" value="ClpS-like"/>
    <property type="match status" value="1"/>
</dbReference>
<comment type="caution">
    <text evidence="4">The sequence shown here is derived from an EMBL/GenBank/DDBJ whole genome shotgun (WGS) entry which is preliminary data.</text>
</comment>
<name>A0A916ZSN4_9SPHN</name>
<gene>
    <name evidence="1" type="primary">clpS</name>
    <name evidence="4" type="ORF">GCM10011529_18070</name>
</gene>